<feature type="transmembrane region" description="Helical" evidence="6">
    <location>
        <begin position="166"/>
        <end position="189"/>
    </location>
</feature>
<dbReference type="PANTHER" id="PTHR30213:SF0">
    <property type="entry name" value="UPF0761 MEMBRANE PROTEIN YIHY"/>
    <property type="match status" value="1"/>
</dbReference>
<evidence type="ECO:0000256" key="5">
    <source>
        <dbReference type="ARBA" id="ARBA00023136"/>
    </source>
</evidence>
<dbReference type="KEGG" id="bcad:DBX24_01405"/>
<evidence type="ECO:0000313" key="7">
    <source>
        <dbReference type="EMBL" id="QHN66076.1"/>
    </source>
</evidence>
<feature type="transmembrane region" description="Helical" evidence="6">
    <location>
        <begin position="20"/>
        <end position="40"/>
    </location>
</feature>
<dbReference type="Pfam" id="PF03631">
    <property type="entry name" value="Virul_fac_BrkB"/>
    <property type="match status" value="1"/>
</dbReference>
<evidence type="ECO:0000256" key="1">
    <source>
        <dbReference type="ARBA" id="ARBA00004651"/>
    </source>
</evidence>
<comment type="subcellular location">
    <subcellularLocation>
        <location evidence="1">Cell membrane</location>
        <topology evidence="1">Multi-pass membrane protein</topology>
    </subcellularLocation>
</comment>
<feature type="transmembrane region" description="Helical" evidence="6">
    <location>
        <begin position="201"/>
        <end position="222"/>
    </location>
</feature>
<keyword evidence="5 6" id="KW-0472">Membrane</keyword>
<evidence type="ECO:0000256" key="2">
    <source>
        <dbReference type="ARBA" id="ARBA00022475"/>
    </source>
</evidence>
<keyword evidence="8" id="KW-1185">Reference proteome</keyword>
<dbReference type="NCBIfam" id="TIGR00765">
    <property type="entry name" value="yihY_not_rbn"/>
    <property type="match status" value="1"/>
</dbReference>
<gene>
    <name evidence="7" type="ORF">DBX24_01405</name>
</gene>
<dbReference type="GO" id="GO:0005886">
    <property type="term" value="C:plasma membrane"/>
    <property type="evidence" value="ECO:0007669"/>
    <property type="project" value="UniProtKB-SubCell"/>
</dbReference>
<evidence type="ECO:0000256" key="6">
    <source>
        <dbReference type="SAM" id="Phobius"/>
    </source>
</evidence>
<accession>A0A6P1QVP5</accession>
<dbReference type="EMBL" id="CP029149">
    <property type="protein sequence ID" value="QHN66076.1"/>
    <property type="molecule type" value="Genomic_DNA"/>
</dbReference>
<reference evidence="7 8" key="1">
    <citation type="submission" date="2018-04" db="EMBL/GenBank/DDBJ databases">
        <title>Characteristic and Complete Genome Sequencing of A Novel Member of Infective Endocarditis Causative Bacteria: Bergeyella cardium QL-PH.</title>
        <authorList>
            <person name="Pan H."/>
            <person name="Sun E."/>
            <person name="Zhang Y."/>
        </authorList>
    </citation>
    <scope>NUCLEOTIDE SEQUENCE [LARGE SCALE GENOMIC DNA]</scope>
    <source>
        <strain evidence="7 8">HPQL</strain>
    </source>
</reference>
<proteinExistence type="predicted"/>
<dbReference type="PANTHER" id="PTHR30213">
    <property type="entry name" value="INNER MEMBRANE PROTEIN YHJD"/>
    <property type="match status" value="1"/>
</dbReference>
<evidence type="ECO:0000256" key="3">
    <source>
        <dbReference type="ARBA" id="ARBA00022692"/>
    </source>
</evidence>
<protein>
    <submittedName>
        <fullName evidence="7">YihY family inner membrane protein</fullName>
    </submittedName>
</protein>
<keyword evidence="3 6" id="KW-0812">Transmembrane</keyword>
<sequence length="285" mass="33073">MFEIYIKGIFQNKLGKLAAAISWSFFLSLFPFILFLISLLPHLPHYERLMFYIFEILLPRIMPENILPDVTYYIKDILLPHRKGLNAMTIILALIFGTNGTYSLIRGFNENTTLRRGFIKEYFISLGVTIAFIALIILTFLGIYYSEIVLKLFTPSYDISWFVQNLSRIIGFISFPIFYLMLLSLFYWVGCLSISRWVQALPGAVFTTILFVLVTYFFAIYLKNFARYNLLYGSIGSIIVVMIWVNINIILLLLGNELNIAIRNIRLEKELAQTASSEKEKHFND</sequence>
<evidence type="ECO:0000256" key="4">
    <source>
        <dbReference type="ARBA" id="ARBA00022989"/>
    </source>
</evidence>
<organism evidence="7 8">
    <name type="scientific">Bergeyella cardium</name>
    <dbReference type="NCBI Taxonomy" id="1585976"/>
    <lineage>
        <taxon>Bacteria</taxon>
        <taxon>Pseudomonadati</taxon>
        <taxon>Bacteroidota</taxon>
        <taxon>Flavobacteriia</taxon>
        <taxon>Flavobacteriales</taxon>
        <taxon>Weeksellaceae</taxon>
        <taxon>Bergeyella</taxon>
    </lineage>
</organism>
<feature type="transmembrane region" description="Helical" evidence="6">
    <location>
        <begin position="234"/>
        <end position="254"/>
    </location>
</feature>
<keyword evidence="4 6" id="KW-1133">Transmembrane helix</keyword>
<name>A0A6P1QVP5_9FLAO</name>
<dbReference type="Proteomes" id="UP000464318">
    <property type="component" value="Chromosome"/>
</dbReference>
<evidence type="ECO:0000313" key="8">
    <source>
        <dbReference type="Proteomes" id="UP000464318"/>
    </source>
</evidence>
<dbReference type="AlphaFoldDB" id="A0A6P1QVP5"/>
<feature type="transmembrane region" description="Helical" evidence="6">
    <location>
        <begin position="85"/>
        <end position="105"/>
    </location>
</feature>
<dbReference type="PIRSF" id="PIRSF035875">
    <property type="entry name" value="RNase_BN"/>
    <property type="match status" value="1"/>
</dbReference>
<dbReference type="InterPro" id="IPR017039">
    <property type="entry name" value="Virul_fac_BrkB"/>
</dbReference>
<dbReference type="OrthoDB" id="977385at2"/>
<keyword evidence="2" id="KW-1003">Cell membrane</keyword>
<feature type="transmembrane region" description="Helical" evidence="6">
    <location>
        <begin position="126"/>
        <end position="146"/>
    </location>
</feature>